<evidence type="ECO:0000256" key="2">
    <source>
        <dbReference type="ARBA" id="ARBA00022475"/>
    </source>
</evidence>
<evidence type="ECO:0000313" key="9">
    <source>
        <dbReference type="Proteomes" id="UP000679779"/>
    </source>
</evidence>
<evidence type="ECO:0000256" key="3">
    <source>
        <dbReference type="ARBA" id="ARBA00022692"/>
    </source>
</evidence>
<keyword evidence="6" id="KW-0813">Transport</keyword>
<feature type="transmembrane region" description="Helical" evidence="6">
    <location>
        <begin position="528"/>
        <end position="550"/>
    </location>
</feature>
<reference evidence="8" key="1">
    <citation type="submission" date="2021-03" db="EMBL/GenBank/DDBJ databases">
        <title>Antimicrobial resistance genes in bacteria isolated from Japanese honey, and their potential for conferring macrolide and lincosamide resistance in the American foulbrood pathogen Paenibacillus larvae.</title>
        <authorList>
            <person name="Okamoto M."/>
            <person name="Kumagai M."/>
            <person name="Kanamori H."/>
            <person name="Takamatsu D."/>
        </authorList>
    </citation>
    <scope>NUCLEOTIDE SEQUENCE</scope>
    <source>
        <strain evidence="8">J2TS6</strain>
    </source>
</reference>
<dbReference type="InterPro" id="IPR052536">
    <property type="entry name" value="ABC-4_Integral_Memb_Prot"/>
</dbReference>
<dbReference type="PANTHER" id="PTHR46795">
    <property type="entry name" value="ABC TRANSPORTER PERMEASE-RELATED-RELATED"/>
    <property type="match status" value="1"/>
</dbReference>
<evidence type="ECO:0000256" key="4">
    <source>
        <dbReference type="ARBA" id="ARBA00022989"/>
    </source>
</evidence>
<gene>
    <name evidence="8" type="ORF">J2TS6_35400</name>
</gene>
<comment type="caution">
    <text evidence="8">The sequence shown here is derived from an EMBL/GenBank/DDBJ whole genome shotgun (WGS) entry which is preliminary data.</text>
</comment>
<feature type="transmembrane region" description="Helical" evidence="6">
    <location>
        <begin position="610"/>
        <end position="636"/>
    </location>
</feature>
<evidence type="ECO:0000256" key="5">
    <source>
        <dbReference type="ARBA" id="ARBA00023136"/>
    </source>
</evidence>
<dbReference type="InterPro" id="IPR027022">
    <property type="entry name" value="ABC_permease_BceB-typ"/>
</dbReference>
<feature type="transmembrane region" description="Helical" evidence="6">
    <location>
        <begin position="52"/>
        <end position="82"/>
    </location>
</feature>
<keyword evidence="9" id="KW-1185">Reference proteome</keyword>
<comment type="subcellular location">
    <subcellularLocation>
        <location evidence="1 6">Cell membrane</location>
        <topology evidence="1 6">Multi-pass membrane protein</topology>
    </subcellularLocation>
</comment>
<dbReference type="Pfam" id="PF02687">
    <property type="entry name" value="FtsX"/>
    <property type="match status" value="1"/>
</dbReference>
<feature type="transmembrane region" description="Helical" evidence="6">
    <location>
        <begin position="20"/>
        <end position="40"/>
    </location>
</feature>
<feature type="transmembrane region" description="Helical" evidence="6">
    <location>
        <begin position="584"/>
        <end position="604"/>
    </location>
</feature>
<dbReference type="AlphaFoldDB" id="A0A919XIK5"/>
<dbReference type="GO" id="GO:0005886">
    <property type="term" value="C:plasma membrane"/>
    <property type="evidence" value="ECO:0007669"/>
    <property type="project" value="UniProtKB-SubCell"/>
</dbReference>
<dbReference type="EMBL" id="BORQ01000004">
    <property type="protein sequence ID" value="GIO32399.1"/>
    <property type="molecule type" value="Genomic_DNA"/>
</dbReference>
<evidence type="ECO:0000313" key="8">
    <source>
        <dbReference type="EMBL" id="GIO32399.1"/>
    </source>
</evidence>
<evidence type="ECO:0000256" key="1">
    <source>
        <dbReference type="ARBA" id="ARBA00004651"/>
    </source>
</evidence>
<dbReference type="PIRSF" id="PIRSF018968">
    <property type="entry name" value="ABC_permease_BceB"/>
    <property type="match status" value="1"/>
</dbReference>
<dbReference type="RefSeq" id="WP_212958096.1">
    <property type="nucleotide sequence ID" value="NZ_BORQ01000004.1"/>
</dbReference>
<dbReference type="GO" id="GO:0055085">
    <property type="term" value="P:transmembrane transport"/>
    <property type="evidence" value="ECO:0007669"/>
    <property type="project" value="UniProtKB-UniRule"/>
</dbReference>
<dbReference type="Proteomes" id="UP000679779">
    <property type="component" value="Unassembled WGS sequence"/>
</dbReference>
<accession>A0A919XIK5</accession>
<evidence type="ECO:0000256" key="6">
    <source>
        <dbReference type="PIRNR" id="PIRNR018968"/>
    </source>
</evidence>
<keyword evidence="2 6" id="KW-1003">Cell membrane</keyword>
<dbReference type="PANTHER" id="PTHR46795:SF1">
    <property type="entry name" value="ABC TRANSPORTER PERMEASE PROTEIN"/>
    <property type="match status" value="1"/>
</dbReference>
<keyword evidence="3 6" id="KW-0812">Transmembrane</keyword>
<organism evidence="8 9">
    <name type="scientific">Paenibacillus albilobatus</name>
    <dbReference type="NCBI Taxonomy" id="2716884"/>
    <lineage>
        <taxon>Bacteria</taxon>
        <taxon>Bacillati</taxon>
        <taxon>Bacillota</taxon>
        <taxon>Bacilli</taxon>
        <taxon>Bacillales</taxon>
        <taxon>Paenibacillaceae</taxon>
        <taxon>Paenibacillus</taxon>
    </lineage>
</organism>
<comment type="similarity">
    <text evidence="6">Belongs to the ABC-4 integral membrane protein family.</text>
</comment>
<feature type="transmembrane region" description="Helical" evidence="6">
    <location>
        <begin position="151"/>
        <end position="174"/>
    </location>
</feature>
<protein>
    <submittedName>
        <fullName evidence="8">ABC transporter permease</fullName>
    </submittedName>
</protein>
<evidence type="ECO:0000259" key="7">
    <source>
        <dbReference type="Pfam" id="PF02687"/>
    </source>
</evidence>
<sequence>MSFLQFAYRNVSRNKRTYAAYFLSSAFSVLIFFVCTLFIFNPGLRESIVYPIVTKTMITALCVMYLFLFFFVLYSVSSFLLSRKHEIGIWLMHGMTNKQLHRMIFLENMLIGTGAIVAGILSGLVTGKLFLMIGSPVFGIPSIPFRLTWEAIALTVGAFAVLFLIISVCTSALFRNPALIELFQAGRRTKVAPKGSARLSWAAAVLIIAAYWFAATTSVSNLYVRMLPVTAMTVVGTYLLYNHAGVWLVERLQKKRGLFWKKTNIVTLSNLSYRLKDHSRMLFMVTIVSTVSFCAVGVSASINTLSEQFHNDYPAAVSYVAKDGSRQERDHLQSIQGELLAKGLHPRILQFPVKNIQVVPEGSGPASEVLSVISISSYERAIRMAGLPYREQPLTGYDALAMINSERDKAYMKARPLAVHIAQGGRLRIKEIGYTRHVAVPEHMLRTELRQMDGYTSGIVVSDELFGRLESRAGTDRYTAFYVDDFRKTLGAAGELAASGEVKYGEGRGYAIAVSGTLYVMQMSAYRAMLFAALLIGTVFFIAAGSFLYFRLYADLDYDRRQYAAMAKLGLTDQELNRIVTRQMALLFFVPIAMAVIHSSFAFMALQSLFYLSIAFEMGVVLICFFAAQALYFFFIRYHYLRNVRKRLL</sequence>
<keyword evidence="4 6" id="KW-1133">Transmembrane helix</keyword>
<feature type="transmembrane region" description="Helical" evidence="6">
    <location>
        <begin position="226"/>
        <end position="249"/>
    </location>
</feature>
<proteinExistence type="inferred from homology"/>
<feature type="transmembrane region" description="Helical" evidence="6">
    <location>
        <begin position="103"/>
        <end position="131"/>
    </location>
</feature>
<feature type="transmembrane region" description="Helical" evidence="6">
    <location>
        <begin position="281"/>
        <end position="302"/>
    </location>
</feature>
<feature type="domain" description="ABC3 transporter permease C-terminal" evidence="7">
    <location>
        <begin position="59"/>
        <end position="176"/>
    </location>
</feature>
<keyword evidence="5 6" id="KW-0472">Membrane</keyword>
<feature type="transmembrane region" description="Helical" evidence="6">
    <location>
        <begin position="195"/>
        <end position="214"/>
    </location>
</feature>
<dbReference type="InterPro" id="IPR003838">
    <property type="entry name" value="ABC3_permease_C"/>
</dbReference>
<name>A0A919XIK5_9BACL</name>